<feature type="compositionally biased region" description="Low complexity" evidence="1">
    <location>
        <begin position="88"/>
        <end position="103"/>
    </location>
</feature>
<keyword evidence="3" id="KW-1185">Reference proteome</keyword>
<dbReference type="AlphaFoldDB" id="A0AAD6UBY7"/>
<feature type="compositionally biased region" description="Basic residues" evidence="1">
    <location>
        <begin position="530"/>
        <end position="540"/>
    </location>
</feature>
<feature type="region of interest" description="Disordered" evidence="1">
    <location>
        <begin position="1"/>
        <end position="103"/>
    </location>
</feature>
<reference evidence="2" key="1">
    <citation type="submission" date="2023-03" db="EMBL/GenBank/DDBJ databases">
        <title>Massive genome expansion in bonnet fungi (Mycena s.s.) driven by repeated elements and novel gene families across ecological guilds.</title>
        <authorList>
            <consortium name="Lawrence Berkeley National Laboratory"/>
            <person name="Harder C.B."/>
            <person name="Miyauchi S."/>
            <person name="Viragh M."/>
            <person name="Kuo A."/>
            <person name="Thoen E."/>
            <person name="Andreopoulos B."/>
            <person name="Lu D."/>
            <person name="Skrede I."/>
            <person name="Drula E."/>
            <person name="Henrissat B."/>
            <person name="Morin E."/>
            <person name="Kohler A."/>
            <person name="Barry K."/>
            <person name="LaButti K."/>
            <person name="Morin E."/>
            <person name="Salamov A."/>
            <person name="Lipzen A."/>
            <person name="Mereny Z."/>
            <person name="Hegedus B."/>
            <person name="Baldrian P."/>
            <person name="Stursova M."/>
            <person name="Weitz H."/>
            <person name="Taylor A."/>
            <person name="Grigoriev I.V."/>
            <person name="Nagy L.G."/>
            <person name="Martin F."/>
            <person name="Kauserud H."/>
        </authorList>
    </citation>
    <scope>NUCLEOTIDE SEQUENCE</scope>
    <source>
        <strain evidence="2">CBHHK173m</strain>
    </source>
</reference>
<accession>A0AAD6UBY7</accession>
<dbReference type="Proteomes" id="UP001222325">
    <property type="component" value="Unassembled WGS sequence"/>
</dbReference>
<comment type="caution">
    <text evidence="2">The sequence shown here is derived from an EMBL/GenBank/DDBJ whole genome shotgun (WGS) entry which is preliminary data.</text>
</comment>
<proteinExistence type="predicted"/>
<organism evidence="2 3">
    <name type="scientific">Mycena belliarum</name>
    <dbReference type="NCBI Taxonomy" id="1033014"/>
    <lineage>
        <taxon>Eukaryota</taxon>
        <taxon>Fungi</taxon>
        <taxon>Dikarya</taxon>
        <taxon>Basidiomycota</taxon>
        <taxon>Agaricomycotina</taxon>
        <taxon>Agaricomycetes</taxon>
        <taxon>Agaricomycetidae</taxon>
        <taxon>Agaricales</taxon>
        <taxon>Marasmiineae</taxon>
        <taxon>Mycenaceae</taxon>
        <taxon>Mycena</taxon>
    </lineage>
</organism>
<protein>
    <submittedName>
        <fullName evidence="2">Uncharacterized protein</fullName>
    </submittedName>
</protein>
<feature type="compositionally biased region" description="Pro residues" evidence="1">
    <location>
        <begin position="147"/>
        <end position="161"/>
    </location>
</feature>
<name>A0AAD6UBY7_9AGAR</name>
<gene>
    <name evidence="2" type="ORF">B0H15DRAFT_36304</name>
</gene>
<feature type="compositionally biased region" description="Low complexity" evidence="1">
    <location>
        <begin position="323"/>
        <end position="335"/>
    </location>
</feature>
<feature type="region of interest" description="Disordered" evidence="1">
    <location>
        <begin position="144"/>
        <end position="167"/>
    </location>
</feature>
<dbReference type="EMBL" id="JARJCN010000010">
    <property type="protein sequence ID" value="KAJ7097283.1"/>
    <property type="molecule type" value="Genomic_DNA"/>
</dbReference>
<feature type="region of interest" description="Disordered" evidence="1">
    <location>
        <begin position="288"/>
        <end position="343"/>
    </location>
</feature>
<evidence type="ECO:0000256" key="1">
    <source>
        <dbReference type="SAM" id="MobiDB-lite"/>
    </source>
</evidence>
<feature type="compositionally biased region" description="Polar residues" evidence="1">
    <location>
        <begin position="295"/>
        <end position="322"/>
    </location>
</feature>
<sequence length="540" mass="56454">MLAPEPKPSMSPPHCHDPSPRRLQNLLFASEVEPTSGSGPMSPPPLNRRHSVSLMRKPLRSSPLAGPAMSTESAPDDDTSSDKPARTSSNPNLPSLSRPSFAPIQASVPVPAPAPVSSTLAPPRLFQRLSKRASLLSIVRRPLALRSPPPPIPLPAPPPPNASNNRPSAISIPFSLSPCRQARARACGGSMSGSVSMNDLSDLSSSFPLPPPSFPRALTAPSVHRSAALPVPQGSPGAPISDTDVQCDSGENWLTSPPFGDTPPLTLAVPNVGMPVFVGEARWQSARGRDGKRVSLTSTAAVTPPRSSSLVHSNAESFASTPSLLSRSRSHSLSSEGPTTPSAAASLCGADSVMLADDDEYTILGGVDLSLVSSRDFDVASQDASSENAHEGSAHKPVLAHAHSLWSLPTAHEGEGPAHKPALAHAQSMWSLRHHRSYAKGTSFLSFGSGDSTSSAFLPAQAPPHPAAHSRAPSYSPLRLGAETPAVDASLSPYDAALAVYAAVESAAEESAAEEKESAKRSKTSGTMRRIFRTLGRRRN</sequence>
<feature type="region of interest" description="Disordered" evidence="1">
    <location>
        <begin position="509"/>
        <end position="540"/>
    </location>
</feature>
<evidence type="ECO:0000313" key="2">
    <source>
        <dbReference type="EMBL" id="KAJ7097283.1"/>
    </source>
</evidence>
<evidence type="ECO:0000313" key="3">
    <source>
        <dbReference type="Proteomes" id="UP001222325"/>
    </source>
</evidence>
<feature type="compositionally biased region" description="Pro residues" evidence="1">
    <location>
        <begin position="1"/>
        <end position="11"/>
    </location>
</feature>